<proteinExistence type="predicted"/>
<gene>
    <name evidence="1" type="ORF">SAMN00790413_03549</name>
</gene>
<dbReference type="STRING" id="695939.SAMN00790413_03549"/>
<organism evidence="1 2">
    <name type="scientific">Deinococcus hopiensis KR-140</name>
    <dbReference type="NCBI Taxonomy" id="695939"/>
    <lineage>
        <taxon>Bacteria</taxon>
        <taxon>Thermotogati</taxon>
        <taxon>Deinococcota</taxon>
        <taxon>Deinococci</taxon>
        <taxon>Deinococcales</taxon>
        <taxon>Deinococcaceae</taxon>
        <taxon>Deinococcus</taxon>
    </lineage>
</organism>
<keyword evidence="2" id="KW-1185">Reference proteome</keyword>
<protein>
    <submittedName>
        <fullName evidence="1">Uncharacterized protein</fullName>
    </submittedName>
</protein>
<name>A0A1W1UXJ0_9DEIO</name>
<evidence type="ECO:0000313" key="2">
    <source>
        <dbReference type="Proteomes" id="UP000192582"/>
    </source>
</evidence>
<evidence type="ECO:0000313" key="1">
    <source>
        <dbReference type="EMBL" id="SMB85803.1"/>
    </source>
</evidence>
<accession>A0A1W1UXJ0</accession>
<dbReference type="AlphaFoldDB" id="A0A1W1UXJ0"/>
<dbReference type="EMBL" id="FWWU01000008">
    <property type="protein sequence ID" value="SMB85803.1"/>
    <property type="molecule type" value="Genomic_DNA"/>
</dbReference>
<reference evidence="1 2" key="1">
    <citation type="submission" date="2017-04" db="EMBL/GenBank/DDBJ databases">
        <authorList>
            <person name="Afonso C.L."/>
            <person name="Miller P.J."/>
            <person name="Scott M.A."/>
            <person name="Spackman E."/>
            <person name="Goraichik I."/>
            <person name="Dimitrov K.M."/>
            <person name="Suarez D.L."/>
            <person name="Swayne D.E."/>
        </authorList>
    </citation>
    <scope>NUCLEOTIDE SEQUENCE [LARGE SCALE GENOMIC DNA]</scope>
    <source>
        <strain evidence="1 2">KR-140</strain>
    </source>
</reference>
<dbReference type="OrthoDB" id="72521at2"/>
<dbReference type="Proteomes" id="UP000192582">
    <property type="component" value="Unassembled WGS sequence"/>
</dbReference>
<sequence length="115" mass="11397">MRIADLIFNGQNAFPTMQIDAGTQEGDAVAFTGPGRAGRGANGNPLLGKVLKIEKDGYGTVAIYGAGFTDIPAVGTLATGLQNLVVDGAGKALVGSGGKQLLVNGAAAGVANIQL</sequence>
<dbReference type="RefSeq" id="WP_084047470.1">
    <property type="nucleotide sequence ID" value="NZ_FWWU01000008.1"/>
</dbReference>